<sequence length="359" mass="40449">MPKFPPGVEEGIARYQNGLVLQSSDLSLGAISNMVTKQAIDVSPTFQRRDRWQSVAQSRLIESFLLNIPVPPVYLSEDSGGTYSVIDGKQRITAIHQFMTGGLTLSGLEVLHKLNGFSITDFPASIANSLDVRPYVRTVTLLRQSNERVRYEVFLRLNIAGVPLSPMEIRKVAFRGMYCDMVFAEAENEFLKRQLKIKTTESSAYQKMVDAELVLRFLTLRETWERFSGDYRNAMDLHMERHHDLMSSEVVSAANSFKRAMHFCERLWGARAFQRPDGDGWRNQALAGVYDSEMVAVDVLSDGLLELASSRTQAVLLATRDLFECDQEFTAAATMATNTPSRVRYRIEAMKNLLVNVAG</sequence>
<gene>
    <name evidence="2" type="ORF">VB739_04200</name>
</gene>
<dbReference type="PANTHER" id="PTHR39639">
    <property type="entry name" value="CHROMOSOME 16, WHOLE GENOME SHOTGUN SEQUENCE"/>
    <property type="match status" value="1"/>
</dbReference>
<reference evidence="2 3" key="1">
    <citation type="submission" date="2023-12" db="EMBL/GenBank/DDBJ databases">
        <title>Baltic Sea Cyanobacteria.</title>
        <authorList>
            <person name="Delbaje E."/>
            <person name="Fewer D.P."/>
            <person name="Shishido T.K."/>
        </authorList>
    </citation>
    <scope>NUCLEOTIDE SEQUENCE [LARGE SCALE GENOMIC DNA]</scope>
    <source>
        <strain evidence="2 3">UHCC 0281</strain>
    </source>
</reference>
<dbReference type="EMBL" id="JAYGHY010000008">
    <property type="protein sequence ID" value="MEA5441748.1"/>
    <property type="molecule type" value="Genomic_DNA"/>
</dbReference>
<comment type="caution">
    <text evidence="2">The sequence shown here is derived from an EMBL/GenBank/DDBJ whole genome shotgun (WGS) entry which is preliminary data.</text>
</comment>
<keyword evidence="3" id="KW-1185">Reference proteome</keyword>
<dbReference type="Pfam" id="PF03235">
    <property type="entry name" value="GmrSD_N"/>
    <property type="match status" value="1"/>
</dbReference>
<dbReference type="RefSeq" id="WP_323355861.1">
    <property type="nucleotide sequence ID" value="NZ_JAYGHY010000008.1"/>
</dbReference>
<dbReference type="Proteomes" id="UP001302329">
    <property type="component" value="Unassembled WGS sequence"/>
</dbReference>
<name>A0ABU5STF1_9CYAN</name>
<protein>
    <submittedName>
        <fullName evidence="2">DUF262 domain-containing protein</fullName>
    </submittedName>
</protein>
<evidence type="ECO:0000259" key="1">
    <source>
        <dbReference type="Pfam" id="PF03235"/>
    </source>
</evidence>
<dbReference type="PANTHER" id="PTHR39639:SF1">
    <property type="entry name" value="DUF262 DOMAIN-CONTAINING PROTEIN"/>
    <property type="match status" value="1"/>
</dbReference>
<feature type="domain" description="GmrSD restriction endonucleases N-terminal" evidence="1">
    <location>
        <begin position="32"/>
        <end position="173"/>
    </location>
</feature>
<evidence type="ECO:0000313" key="2">
    <source>
        <dbReference type="EMBL" id="MEA5441748.1"/>
    </source>
</evidence>
<dbReference type="InterPro" id="IPR004919">
    <property type="entry name" value="GmrSD_N"/>
</dbReference>
<accession>A0ABU5STF1</accession>
<proteinExistence type="predicted"/>
<organism evidence="2 3">
    <name type="scientific">Cyanobium gracile UHCC 0281</name>
    <dbReference type="NCBI Taxonomy" id="3110309"/>
    <lineage>
        <taxon>Bacteria</taxon>
        <taxon>Bacillati</taxon>
        <taxon>Cyanobacteriota</taxon>
        <taxon>Cyanophyceae</taxon>
        <taxon>Synechococcales</taxon>
        <taxon>Prochlorococcaceae</taxon>
        <taxon>Cyanobium</taxon>
    </lineage>
</organism>
<evidence type="ECO:0000313" key="3">
    <source>
        <dbReference type="Proteomes" id="UP001302329"/>
    </source>
</evidence>